<feature type="compositionally biased region" description="Pro residues" evidence="1">
    <location>
        <begin position="201"/>
        <end position="212"/>
    </location>
</feature>
<accession>A0A1F5KTG1</accession>
<sequence>MKTTQEHIPIAAVKNDICLLKKGGAALILQVPAVNFGLLSEREQAGIIFSFAQLINSLSSTIQICIYSERLNISSYLELLDKARASQTNPLLLKMMGSYRSFIQSTIKENEVLDKKFYLVIPLFSEEVGLKYSEELFWHKVKTVLLPRREQIIRLLGRIGLRAQQLDNQKIIELFYNIYNRENFSQPTQSAPTALKAESAPPLPPPPPPQSPPVISKAPPAQPAVAIATNKAQNHPFVVEELL</sequence>
<gene>
    <name evidence="2" type="ORF">A3B45_02685</name>
</gene>
<name>A0A1F5KTG1_9BACT</name>
<protein>
    <submittedName>
        <fullName evidence="2">Uncharacterized protein</fullName>
    </submittedName>
</protein>
<dbReference type="STRING" id="1797785.A3B45_02685"/>
<dbReference type="Proteomes" id="UP000178565">
    <property type="component" value="Unassembled WGS sequence"/>
</dbReference>
<proteinExistence type="predicted"/>
<dbReference type="EMBL" id="MFDM01000011">
    <property type="protein sequence ID" value="OGE43911.1"/>
    <property type="molecule type" value="Genomic_DNA"/>
</dbReference>
<reference evidence="2 3" key="1">
    <citation type="journal article" date="2016" name="Nat. Commun.">
        <title>Thousands of microbial genomes shed light on interconnected biogeochemical processes in an aquifer system.</title>
        <authorList>
            <person name="Anantharaman K."/>
            <person name="Brown C.T."/>
            <person name="Hug L.A."/>
            <person name="Sharon I."/>
            <person name="Castelle C.J."/>
            <person name="Probst A.J."/>
            <person name="Thomas B.C."/>
            <person name="Singh A."/>
            <person name="Wilkins M.J."/>
            <person name="Karaoz U."/>
            <person name="Brodie E.L."/>
            <person name="Williams K.H."/>
            <person name="Hubbard S.S."/>
            <person name="Banfield J.F."/>
        </authorList>
    </citation>
    <scope>NUCLEOTIDE SEQUENCE [LARGE SCALE GENOMIC DNA]</scope>
</reference>
<comment type="caution">
    <text evidence="2">The sequence shown here is derived from an EMBL/GenBank/DDBJ whole genome shotgun (WGS) entry which is preliminary data.</text>
</comment>
<feature type="region of interest" description="Disordered" evidence="1">
    <location>
        <begin position="187"/>
        <end position="222"/>
    </location>
</feature>
<evidence type="ECO:0000256" key="1">
    <source>
        <dbReference type="SAM" id="MobiDB-lite"/>
    </source>
</evidence>
<evidence type="ECO:0000313" key="3">
    <source>
        <dbReference type="Proteomes" id="UP000178565"/>
    </source>
</evidence>
<organism evidence="2 3">
    <name type="scientific">Candidatus Daviesbacteria bacterium RIFCSPLOWO2_01_FULL_39_12</name>
    <dbReference type="NCBI Taxonomy" id="1797785"/>
    <lineage>
        <taxon>Bacteria</taxon>
        <taxon>Candidatus Daviesiibacteriota</taxon>
    </lineage>
</organism>
<dbReference type="AlphaFoldDB" id="A0A1F5KTG1"/>
<evidence type="ECO:0000313" key="2">
    <source>
        <dbReference type="EMBL" id="OGE43911.1"/>
    </source>
</evidence>